<dbReference type="SUPFAM" id="SSF46689">
    <property type="entry name" value="Homeodomain-like"/>
    <property type="match status" value="1"/>
</dbReference>
<dbReference type="InterPro" id="IPR044186">
    <property type="entry name" value="WOX4"/>
</dbReference>
<dbReference type="CDD" id="cd00086">
    <property type="entry name" value="homeodomain"/>
    <property type="match status" value="1"/>
</dbReference>
<evidence type="ECO:0000256" key="3">
    <source>
        <dbReference type="ARBA" id="ARBA00023015"/>
    </source>
</evidence>
<evidence type="ECO:0000256" key="5">
    <source>
        <dbReference type="ARBA" id="ARBA00023155"/>
    </source>
</evidence>
<dbReference type="InterPro" id="IPR009057">
    <property type="entry name" value="Homeodomain-like_sf"/>
</dbReference>
<evidence type="ECO:0000256" key="7">
    <source>
        <dbReference type="ARBA" id="ARBA00023242"/>
    </source>
</evidence>
<evidence type="ECO:0000256" key="6">
    <source>
        <dbReference type="ARBA" id="ARBA00023163"/>
    </source>
</evidence>
<name>A0A1J3GIC0_NOCCA</name>
<keyword evidence="7 9" id="KW-0539">Nucleus</keyword>
<evidence type="ECO:0000313" key="14">
    <source>
        <dbReference type="EMBL" id="JAU54853.1"/>
    </source>
</evidence>
<comment type="similarity">
    <text evidence="8">Belongs to the WUS homeobox family.</text>
</comment>
<feature type="domain" description="Homeobox" evidence="12">
    <location>
        <begin position="86"/>
        <end position="151"/>
    </location>
</feature>
<dbReference type="PANTHER" id="PTHR47716">
    <property type="entry name" value="WUSCHEL-RELATED HOMEOBOX 4"/>
    <property type="match status" value="1"/>
</dbReference>
<evidence type="ECO:0000313" key="13">
    <source>
        <dbReference type="EMBL" id="JAU48575.1"/>
    </source>
</evidence>
<dbReference type="Pfam" id="PF00046">
    <property type="entry name" value="Homeodomain"/>
    <property type="match status" value="1"/>
</dbReference>
<dbReference type="SMART" id="SM00389">
    <property type="entry name" value="HOX"/>
    <property type="match status" value="1"/>
</dbReference>
<accession>A0A1J3GIC0</accession>
<evidence type="ECO:0000256" key="9">
    <source>
        <dbReference type="PROSITE-ProRule" id="PRU00108"/>
    </source>
</evidence>
<keyword evidence="5 9" id="KW-0371">Homeobox</keyword>
<sequence length="258" mass="29433">MKVHEFSNGFSSWDQHDSQSSLSLSCKRLRPLAPKLSGSPSSPPSSSSGVTSATFDLKSFIRPDQTGPRKFEYPVEHKRDPPQVETHPGGTRWNPTQEQIGILEMLYKGGMRTPNAQQIEHITLQLGKYGKIEGKNVFYWFQNHKARERQKQKRSNLISLSCQSSFKTTCVFTPSITTKARTSSSLDMIRRETMVQKEELVDENEYKRTCRSWGFENLEIANRRNINSSTNATTMATTYNKIIDNVTLELFPLHPEGR</sequence>
<dbReference type="GO" id="GO:0010087">
    <property type="term" value="P:phloem or xylem histogenesis"/>
    <property type="evidence" value="ECO:0007669"/>
    <property type="project" value="InterPro"/>
</dbReference>
<protein>
    <submittedName>
        <fullName evidence="14">WUSCHEL-related homeobox 4</fullName>
    </submittedName>
</protein>
<dbReference type="PANTHER" id="PTHR47716:SF1">
    <property type="entry name" value="WUSCHEL-RELATED HOMEOBOX 4"/>
    <property type="match status" value="1"/>
</dbReference>
<dbReference type="GO" id="GO:0003677">
    <property type="term" value="F:DNA binding"/>
    <property type="evidence" value="ECO:0007669"/>
    <property type="project" value="UniProtKB-UniRule"/>
</dbReference>
<dbReference type="EMBL" id="GEVL01022488">
    <property type="protein sequence ID" value="JAU54853.1"/>
    <property type="molecule type" value="Transcribed_RNA"/>
</dbReference>
<evidence type="ECO:0000256" key="10">
    <source>
        <dbReference type="RuleBase" id="RU000682"/>
    </source>
</evidence>
<keyword evidence="6" id="KW-0804">Transcription</keyword>
<evidence type="ECO:0000256" key="2">
    <source>
        <dbReference type="ARBA" id="ARBA00022473"/>
    </source>
</evidence>
<dbReference type="InterPro" id="IPR001356">
    <property type="entry name" value="HD"/>
</dbReference>
<feature type="compositionally biased region" description="Basic and acidic residues" evidence="11">
    <location>
        <begin position="67"/>
        <end position="82"/>
    </location>
</feature>
<dbReference type="GO" id="GO:0051301">
    <property type="term" value="P:cell division"/>
    <property type="evidence" value="ECO:0007669"/>
    <property type="project" value="InterPro"/>
</dbReference>
<dbReference type="EMBL" id="GEVK01004257">
    <property type="protein sequence ID" value="JAU48575.1"/>
    <property type="molecule type" value="Transcribed_RNA"/>
</dbReference>
<feature type="region of interest" description="Disordered" evidence="11">
    <location>
        <begin position="32"/>
        <end position="95"/>
    </location>
</feature>
<comment type="subcellular location">
    <subcellularLocation>
        <location evidence="1 9 10">Nucleus</location>
    </subcellularLocation>
</comment>
<keyword evidence="3" id="KW-0805">Transcription regulation</keyword>
<proteinExistence type="inferred from homology"/>
<feature type="DNA-binding region" description="Homeobox" evidence="9">
    <location>
        <begin position="88"/>
        <end position="152"/>
    </location>
</feature>
<organism evidence="14">
    <name type="scientific">Noccaea caerulescens</name>
    <name type="common">Alpine penny-cress</name>
    <name type="synonym">Thlaspi caerulescens</name>
    <dbReference type="NCBI Taxonomy" id="107243"/>
    <lineage>
        <taxon>Eukaryota</taxon>
        <taxon>Viridiplantae</taxon>
        <taxon>Streptophyta</taxon>
        <taxon>Embryophyta</taxon>
        <taxon>Tracheophyta</taxon>
        <taxon>Spermatophyta</taxon>
        <taxon>Magnoliopsida</taxon>
        <taxon>eudicotyledons</taxon>
        <taxon>Gunneridae</taxon>
        <taxon>Pentapetalae</taxon>
        <taxon>rosids</taxon>
        <taxon>malvids</taxon>
        <taxon>Brassicales</taxon>
        <taxon>Brassicaceae</taxon>
        <taxon>Coluteocarpeae</taxon>
        <taxon>Noccaea</taxon>
    </lineage>
</organism>
<evidence type="ECO:0000256" key="4">
    <source>
        <dbReference type="ARBA" id="ARBA00023125"/>
    </source>
</evidence>
<evidence type="ECO:0000256" key="1">
    <source>
        <dbReference type="ARBA" id="ARBA00004123"/>
    </source>
</evidence>
<dbReference type="GO" id="GO:0003700">
    <property type="term" value="F:DNA-binding transcription factor activity"/>
    <property type="evidence" value="ECO:0007669"/>
    <property type="project" value="InterPro"/>
</dbReference>
<dbReference type="GO" id="GO:0010067">
    <property type="term" value="P:procambium histogenesis"/>
    <property type="evidence" value="ECO:0007669"/>
    <property type="project" value="InterPro"/>
</dbReference>
<keyword evidence="2" id="KW-0217">Developmental protein</keyword>
<dbReference type="FunFam" id="1.10.10.60:FF:000146">
    <property type="entry name" value="WUSCHEL-related homeobox 4"/>
    <property type="match status" value="1"/>
</dbReference>
<dbReference type="Gene3D" id="1.10.10.60">
    <property type="entry name" value="Homeodomain-like"/>
    <property type="match status" value="1"/>
</dbReference>
<feature type="compositionally biased region" description="Low complexity" evidence="11">
    <location>
        <begin position="37"/>
        <end position="49"/>
    </location>
</feature>
<gene>
    <name evidence="13" type="ORF">LC_TR13404_c0_g1_i1_g.46568</name>
    <name evidence="14" type="ORF">LE_TR5522_c0_g1_i1_g.20413</name>
</gene>
<dbReference type="AlphaFoldDB" id="A0A1J3GIC0"/>
<dbReference type="PROSITE" id="PS50071">
    <property type="entry name" value="HOMEOBOX_2"/>
    <property type="match status" value="1"/>
</dbReference>
<keyword evidence="4 9" id="KW-0238">DNA-binding</keyword>
<evidence type="ECO:0000256" key="8">
    <source>
        <dbReference type="ARBA" id="ARBA00024040"/>
    </source>
</evidence>
<evidence type="ECO:0000256" key="11">
    <source>
        <dbReference type="SAM" id="MobiDB-lite"/>
    </source>
</evidence>
<reference evidence="14" key="1">
    <citation type="submission" date="2016-07" db="EMBL/GenBank/DDBJ databases">
        <title>De novo transcriptome assembly of four accessions of the metal hyperaccumulator plant Noccaea caerulescens.</title>
        <authorList>
            <person name="Blande D."/>
            <person name="Halimaa P."/>
            <person name="Tervahauta A.I."/>
            <person name="Aarts M.G."/>
            <person name="Karenlampi S.O."/>
        </authorList>
    </citation>
    <scope>NUCLEOTIDE SEQUENCE</scope>
</reference>
<dbReference type="GO" id="GO:0005634">
    <property type="term" value="C:nucleus"/>
    <property type="evidence" value="ECO:0007669"/>
    <property type="project" value="UniProtKB-SubCell"/>
</dbReference>
<evidence type="ECO:0000259" key="12">
    <source>
        <dbReference type="PROSITE" id="PS50071"/>
    </source>
</evidence>